<dbReference type="Pfam" id="PF20410">
    <property type="entry name" value="X-Tfes_XVIPCD"/>
    <property type="match status" value="1"/>
</dbReference>
<accession>A0ABU1RS05</accession>
<organism evidence="3 4">
    <name type="scientific">Pseudoxanthomonas sacheonensis</name>
    <dbReference type="NCBI Taxonomy" id="443615"/>
    <lineage>
        <taxon>Bacteria</taxon>
        <taxon>Pseudomonadati</taxon>
        <taxon>Pseudomonadota</taxon>
        <taxon>Gammaproteobacteria</taxon>
        <taxon>Lysobacterales</taxon>
        <taxon>Lysobacteraceae</taxon>
        <taxon>Pseudoxanthomonas</taxon>
    </lineage>
</organism>
<dbReference type="Proteomes" id="UP001254759">
    <property type="component" value="Unassembled WGS sequence"/>
</dbReference>
<feature type="domain" description="X-Tfes XVIPCD" evidence="2">
    <location>
        <begin position="137"/>
        <end position="233"/>
    </location>
</feature>
<evidence type="ECO:0000256" key="1">
    <source>
        <dbReference type="SAM" id="MobiDB-lite"/>
    </source>
</evidence>
<comment type="caution">
    <text evidence="3">The sequence shown here is derived from an EMBL/GenBank/DDBJ whole genome shotgun (WGS) entry which is preliminary data.</text>
</comment>
<dbReference type="RefSeq" id="WP_310092447.1">
    <property type="nucleotide sequence ID" value="NZ_JAVDTT010000002.1"/>
</dbReference>
<protein>
    <recommendedName>
        <fullName evidence="2">X-Tfes XVIPCD domain-containing protein</fullName>
    </recommendedName>
</protein>
<dbReference type="InterPro" id="IPR046519">
    <property type="entry name" value="X-Tfes_XVIPCD"/>
</dbReference>
<feature type="compositionally biased region" description="Polar residues" evidence="1">
    <location>
        <begin position="234"/>
        <end position="243"/>
    </location>
</feature>
<feature type="region of interest" description="Disordered" evidence="1">
    <location>
        <begin position="234"/>
        <end position="263"/>
    </location>
</feature>
<evidence type="ECO:0000259" key="2">
    <source>
        <dbReference type="Pfam" id="PF20410"/>
    </source>
</evidence>
<reference evidence="3 4" key="1">
    <citation type="submission" date="2023-07" db="EMBL/GenBank/DDBJ databases">
        <title>Sorghum-associated microbial communities from plants grown in Nebraska, USA.</title>
        <authorList>
            <person name="Schachtman D."/>
        </authorList>
    </citation>
    <scope>NUCLEOTIDE SEQUENCE [LARGE SCALE GENOMIC DNA]</scope>
    <source>
        <strain evidence="3 4">BE107</strain>
    </source>
</reference>
<evidence type="ECO:0000313" key="4">
    <source>
        <dbReference type="Proteomes" id="UP001254759"/>
    </source>
</evidence>
<evidence type="ECO:0000313" key="3">
    <source>
        <dbReference type="EMBL" id="MDR6841554.1"/>
    </source>
</evidence>
<gene>
    <name evidence="3" type="ORF">J2W94_001839</name>
</gene>
<name>A0ABU1RS05_9GAMM</name>
<proteinExistence type="predicted"/>
<feature type="region of interest" description="Disordered" evidence="1">
    <location>
        <begin position="117"/>
        <end position="139"/>
    </location>
</feature>
<sequence>MKDYKDPRYSRTMEISKEQYDKLQEFGKDPAKHNFDMKYDGASNSCIDFTWGALNHAGLHRDTVLGKDKNYEGALKPLDNIRDIKSIDAPFPKSELNTEQQNKMPERTPLQWLISEQEQGGPTGPGRDQASASRPDPLVSQAEAAVRRLDAKVGREYDGQSACMAASAACLAKANGLSQIDHVLLSEGRGAVRAGENMFVVQGEPGDPAQRRAQMKTQDAINTPVDQSVAQLQTLNETQQRQPQVHAMEDPRREISAPQMRMG</sequence>
<dbReference type="EMBL" id="JAVDTT010000002">
    <property type="protein sequence ID" value="MDR6841554.1"/>
    <property type="molecule type" value="Genomic_DNA"/>
</dbReference>
<keyword evidence="4" id="KW-1185">Reference proteome</keyword>